<dbReference type="InterPro" id="IPR013126">
    <property type="entry name" value="Hsp_70_fam"/>
</dbReference>
<dbReference type="PRINTS" id="PR00301">
    <property type="entry name" value="HEATSHOCK70"/>
</dbReference>
<keyword evidence="1" id="KW-0547">Nucleotide-binding</keyword>
<sequence length="235" mass="25653">MTKAVGIDLGTTYSCIGVRQKGDRVEVMANYQGNRTTLAINPHNTVFDAKRLIDRKFSDAELQSDSKHFLCTVFDNAGNPYIRVSYRGEDKEFSPEETSSMVLVKMKEVAESYLGITVTSAVVTVPAYFNDSQRQATKDAGTIAGLHILRIINEPTAAAIAYGLEDHRSSSVSTRKTFPVIPVPSVDVSVRPASTPSALSAAAQTTIEIDSLFGGVDFYTSLTRARLEELCQDLF</sequence>
<dbReference type="Gene3D" id="3.90.640.10">
    <property type="entry name" value="Actin, Chain A, domain 4"/>
    <property type="match status" value="1"/>
</dbReference>
<dbReference type="AlphaFoldDB" id="A0A5K1K483"/>
<proteinExistence type="predicted"/>
<dbReference type="Gene3D" id="3.30.420.40">
    <property type="match status" value="2"/>
</dbReference>
<dbReference type="PANTHER" id="PTHR19375">
    <property type="entry name" value="HEAT SHOCK PROTEIN 70KDA"/>
    <property type="match status" value="1"/>
</dbReference>
<evidence type="ECO:0000256" key="1">
    <source>
        <dbReference type="ARBA" id="ARBA00022741"/>
    </source>
</evidence>
<dbReference type="FunFam" id="3.30.30.30:FF:000001">
    <property type="entry name" value="heat shock 70 kDa protein-like"/>
    <property type="match status" value="1"/>
</dbReference>
<dbReference type="EMBL" id="LR728644">
    <property type="protein sequence ID" value="VWP00615.1"/>
    <property type="molecule type" value="Genomic_DNA"/>
</dbReference>
<organism evidence="3">
    <name type="scientific">Ganoderma boninense</name>
    <dbReference type="NCBI Taxonomy" id="34458"/>
    <lineage>
        <taxon>Eukaryota</taxon>
        <taxon>Fungi</taxon>
        <taxon>Dikarya</taxon>
        <taxon>Basidiomycota</taxon>
        <taxon>Agaricomycotina</taxon>
        <taxon>Agaricomycetes</taxon>
        <taxon>Polyporales</taxon>
        <taxon>Polyporaceae</taxon>
        <taxon>Ganoderma</taxon>
    </lineage>
</organism>
<name>A0A5K1K483_9APHY</name>
<evidence type="ECO:0000313" key="3">
    <source>
        <dbReference type="EMBL" id="VWP00615.1"/>
    </source>
</evidence>
<evidence type="ECO:0000256" key="2">
    <source>
        <dbReference type="ARBA" id="ARBA00022840"/>
    </source>
</evidence>
<dbReference type="PROSITE" id="PS00297">
    <property type="entry name" value="HSP70_1"/>
    <property type="match status" value="1"/>
</dbReference>
<protein>
    <submittedName>
        <fullName evidence="3">MRP-like transporter</fullName>
    </submittedName>
</protein>
<dbReference type="InterPro" id="IPR018181">
    <property type="entry name" value="Heat_shock_70_CS"/>
</dbReference>
<reference evidence="3" key="1">
    <citation type="submission" date="2019-10" db="EMBL/GenBank/DDBJ databases">
        <authorList>
            <person name="Nor Muhammad N."/>
        </authorList>
    </citation>
    <scope>NUCLEOTIDE SEQUENCE</scope>
</reference>
<dbReference type="Pfam" id="PF00012">
    <property type="entry name" value="HSP70"/>
    <property type="match status" value="1"/>
</dbReference>
<accession>A0A5K1K483</accession>
<dbReference type="SUPFAM" id="SSF53067">
    <property type="entry name" value="Actin-like ATPase domain"/>
    <property type="match status" value="1"/>
</dbReference>
<keyword evidence="2" id="KW-0067">ATP-binding</keyword>
<dbReference type="InterPro" id="IPR043129">
    <property type="entry name" value="ATPase_NBD"/>
</dbReference>
<gene>
    <name evidence="3" type="primary">Q9UW87</name>
</gene>
<dbReference type="GO" id="GO:0005524">
    <property type="term" value="F:ATP binding"/>
    <property type="evidence" value="ECO:0007669"/>
    <property type="project" value="UniProtKB-KW"/>
</dbReference>
<dbReference type="GO" id="GO:0140662">
    <property type="term" value="F:ATP-dependent protein folding chaperone"/>
    <property type="evidence" value="ECO:0007669"/>
    <property type="project" value="InterPro"/>
</dbReference>